<comment type="caution">
    <text evidence="6">The sequence shown here is derived from an EMBL/GenBank/DDBJ whole genome shotgun (WGS) entry which is preliminary data.</text>
</comment>
<dbReference type="Gene3D" id="3.40.640.10">
    <property type="entry name" value="Type I PLP-dependent aspartate aminotransferase-like (Major domain)"/>
    <property type="match status" value="1"/>
</dbReference>
<protein>
    <submittedName>
        <fullName evidence="6">DegT/DnrJ/EryC1/StrS family aminotransferase</fullName>
    </submittedName>
</protein>
<dbReference type="EMBL" id="JAWWMZ010000019">
    <property type="protein sequence ID" value="MDX4957654.1"/>
    <property type="molecule type" value="Genomic_DNA"/>
</dbReference>
<dbReference type="GO" id="GO:0030170">
    <property type="term" value="F:pyridoxal phosphate binding"/>
    <property type="evidence" value="ECO:0007669"/>
    <property type="project" value="TreeGrafter"/>
</dbReference>
<dbReference type="GO" id="GO:0008483">
    <property type="term" value="F:transaminase activity"/>
    <property type="evidence" value="ECO:0007669"/>
    <property type="project" value="UniProtKB-KW"/>
</dbReference>
<keyword evidence="6" id="KW-0808">Transferase</keyword>
<keyword evidence="1 4" id="KW-0663">Pyridoxal phosphate</keyword>
<name>A0AAJ2R8H9_DELAC</name>
<evidence type="ECO:0000256" key="5">
    <source>
        <dbReference type="RuleBase" id="RU004508"/>
    </source>
</evidence>
<evidence type="ECO:0000256" key="2">
    <source>
        <dbReference type="ARBA" id="ARBA00037999"/>
    </source>
</evidence>
<dbReference type="AlphaFoldDB" id="A0AAJ2R8H9"/>
<dbReference type="RefSeq" id="WP_063327642.1">
    <property type="nucleotide sequence ID" value="NZ_JAWWMZ010000019.1"/>
</dbReference>
<dbReference type="Pfam" id="PF01041">
    <property type="entry name" value="DegT_DnrJ_EryC1"/>
    <property type="match status" value="1"/>
</dbReference>
<accession>A0AAJ2R8H9</accession>
<evidence type="ECO:0000313" key="7">
    <source>
        <dbReference type="Proteomes" id="UP001287445"/>
    </source>
</evidence>
<dbReference type="PIRSF" id="PIRSF000390">
    <property type="entry name" value="PLP_StrS"/>
    <property type="match status" value="1"/>
</dbReference>
<dbReference type="PANTHER" id="PTHR30244:SF9">
    <property type="entry name" value="PROTEIN RV3402C"/>
    <property type="match status" value="1"/>
</dbReference>
<reference evidence="6" key="1">
    <citation type="submission" date="2023-11" db="EMBL/GenBank/DDBJ databases">
        <title>Identification and selenium tolerance of Delftia acidovorans R3-25.</title>
        <authorList>
            <person name="Zhang S."/>
            <person name="Liu Y."/>
            <person name="Guo Y."/>
        </authorList>
    </citation>
    <scope>NUCLEOTIDE SEQUENCE</scope>
    <source>
        <strain evidence="6">R3-25</strain>
    </source>
</reference>
<dbReference type="GO" id="GO:0000271">
    <property type="term" value="P:polysaccharide biosynthetic process"/>
    <property type="evidence" value="ECO:0007669"/>
    <property type="project" value="TreeGrafter"/>
</dbReference>
<dbReference type="InterPro" id="IPR015421">
    <property type="entry name" value="PyrdxlP-dep_Trfase_major"/>
</dbReference>
<dbReference type="InterPro" id="IPR000653">
    <property type="entry name" value="DegT/StrS_aminotransferase"/>
</dbReference>
<comment type="similarity">
    <text evidence="2 5">Belongs to the DegT/DnrJ/EryC1 family.</text>
</comment>
<feature type="active site" description="Proton acceptor" evidence="3">
    <location>
        <position position="192"/>
    </location>
</feature>
<gene>
    <name evidence="6" type="ORF">SGN30_29910</name>
</gene>
<evidence type="ECO:0000256" key="4">
    <source>
        <dbReference type="PIRSR" id="PIRSR000390-2"/>
    </source>
</evidence>
<evidence type="ECO:0000256" key="1">
    <source>
        <dbReference type="ARBA" id="ARBA00022898"/>
    </source>
</evidence>
<dbReference type="SUPFAM" id="SSF53383">
    <property type="entry name" value="PLP-dependent transferases"/>
    <property type="match status" value="1"/>
</dbReference>
<organism evidence="6 7">
    <name type="scientific">Delftia acidovorans</name>
    <name type="common">Pseudomonas acidovorans</name>
    <name type="synonym">Comamonas acidovorans</name>
    <dbReference type="NCBI Taxonomy" id="80866"/>
    <lineage>
        <taxon>Bacteria</taxon>
        <taxon>Pseudomonadati</taxon>
        <taxon>Pseudomonadota</taxon>
        <taxon>Betaproteobacteria</taxon>
        <taxon>Burkholderiales</taxon>
        <taxon>Comamonadaceae</taxon>
        <taxon>Delftia</taxon>
    </lineage>
</organism>
<sequence>MNLNRPTNMDPIPLLVPDMPAPQALLPWLERMHAARHYSNFGPLVQELEAAFAHRFAVPSDALTTVANATLGLELVLQALDLPRGSRVLVPSLTFVATATAVIRAGHVPVIGDVDPASWMLTPAIAYAACKQMRIDAVLPVATFGMPYDMQAWQQFELDTGLPVVIDAAAAYGSQWLQGAQGTLVFSLHTTKSLPAGEGGLIVSTRPGLAARVRQLSNFGINLDPAAGLPIGSLASMGSNAKMSEYHAAIGLASLQVWEAHAGQRRELQAELISALNNVSGHRLSWQAQGSGGPLAAPSLLCVRLQSGAARAALEAACQADRITTRRWYQPLLQQMPVLESQCLRLEIRHAGPLAETLLGLPFFLGMTRDQRQRLCDVVAKSLPGECPRSEPAGAGAHLSHAG</sequence>
<proteinExistence type="inferred from homology"/>
<evidence type="ECO:0000313" key="6">
    <source>
        <dbReference type="EMBL" id="MDX4957654.1"/>
    </source>
</evidence>
<dbReference type="PANTHER" id="PTHR30244">
    <property type="entry name" value="TRANSAMINASE"/>
    <property type="match status" value="1"/>
</dbReference>
<dbReference type="InterPro" id="IPR015424">
    <property type="entry name" value="PyrdxlP-dep_Trfase"/>
</dbReference>
<feature type="modified residue" description="N6-(pyridoxal phosphate)lysine" evidence="4">
    <location>
        <position position="192"/>
    </location>
</feature>
<keyword evidence="6" id="KW-0032">Aminotransferase</keyword>
<dbReference type="Proteomes" id="UP001287445">
    <property type="component" value="Unassembled WGS sequence"/>
</dbReference>
<evidence type="ECO:0000256" key="3">
    <source>
        <dbReference type="PIRSR" id="PIRSR000390-1"/>
    </source>
</evidence>